<dbReference type="Pfam" id="PF07914">
    <property type="entry name" value="DUF1679"/>
    <property type="match status" value="1"/>
</dbReference>
<dbReference type="SMART" id="SM00587">
    <property type="entry name" value="CHK"/>
    <property type="match status" value="1"/>
</dbReference>
<keyword evidence="3" id="KW-1185">Reference proteome</keyword>
<dbReference type="SUPFAM" id="SSF56112">
    <property type="entry name" value="Protein kinase-like (PK-like)"/>
    <property type="match status" value="1"/>
</dbReference>
<accession>A0AA39IC56</accession>
<gene>
    <name evidence="2" type="ORF">QR680_014982</name>
</gene>
<dbReference type="InterPro" id="IPR011009">
    <property type="entry name" value="Kinase-like_dom_sf"/>
</dbReference>
<dbReference type="InterPro" id="IPR012877">
    <property type="entry name" value="Dhs-27"/>
</dbReference>
<dbReference type="PANTHER" id="PTHR23020">
    <property type="entry name" value="UNCHARACTERIZED NUCLEAR HORMONE RECEPTOR-RELATED"/>
    <property type="match status" value="1"/>
</dbReference>
<evidence type="ECO:0000313" key="2">
    <source>
        <dbReference type="EMBL" id="KAK0420945.1"/>
    </source>
</evidence>
<dbReference type="Gene3D" id="3.90.1200.10">
    <property type="match status" value="1"/>
</dbReference>
<organism evidence="2 3">
    <name type="scientific">Steinernema hermaphroditum</name>
    <dbReference type="NCBI Taxonomy" id="289476"/>
    <lineage>
        <taxon>Eukaryota</taxon>
        <taxon>Metazoa</taxon>
        <taxon>Ecdysozoa</taxon>
        <taxon>Nematoda</taxon>
        <taxon>Chromadorea</taxon>
        <taxon>Rhabditida</taxon>
        <taxon>Tylenchina</taxon>
        <taxon>Panagrolaimomorpha</taxon>
        <taxon>Strongyloidoidea</taxon>
        <taxon>Steinernematidae</taxon>
        <taxon>Steinernema</taxon>
    </lineage>
</organism>
<protein>
    <recommendedName>
        <fullName evidence="1">CHK kinase-like domain-containing protein</fullName>
    </recommendedName>
</protein>
<sequence>MAVAAVAPSYLHESVEPSEKIADSPFTVEWLLEALATGDEKFQEYSKQFTVGKVTAAEIGQGKGFVSKVYNVSIEFDGLEKPYEVILKVPGMESIKEATSDVHGDKDPLEMNHIVDSHNLECEFYTKYAPHIDIPVVKVFKTAEWILGEQPGAVLMESKVGSAASSPLWMGCSSQQMYTMAKSLASLMSYFFCLPQEQWIGKYKNEMLASIYESEIFANFYQKLLELKPGMFDKGVEIFGKLAKSRKFVQYAMFDVAKDTGLPPVLSHGDIWANNILWERNPDGSLSNELAAIIDWQGIHEGSITNDLVRFTIYCVDGDVRREHEFEVLEYYYKAIVQLMREQNREVGFTYEQMKYAYKVNFVVQTMMMMAMGPFLFQEKDLSPVKKAQLDKILLRSQLAMEDALEYMKEMPEDKFV</sequence>
<dbReference type="PANTHER" id="PTHR23020:SF41">
    <property type="entry name" value="AMINOGLYCOSIDE PHOSPHOTRANSFERASE DOMAIN-CONTAINING PROTEIN"/>
    <property type="match status" value="1"/>
</dbReference>
<proteinExistence type="predicted"/>
<evidence type="ECO:0000313" key="3">
    <source>
        <dbReference type="Proteomes" id="UP001175271"/>
    </source>
</evidence>
<dbReference type="EMBL" id="JAUCMV010000002">
    <property type="protein sequence ID" value="KAK0420945.1"/>
    <property type="molecule type" value="Genomic_DNA"/>
</dbReference>
<reference evidence="2" key="1">
    <citation type="submission" date="2023-06" db="EMBL/GenBank/DDBJ databases">
        <title>Genomic analysis of the entomopathogenic nematode Steinernema hermaphroditum.</title>
        <authorList>
            <person name="Schwarz E.M."/>
            <person name="Heppert J.K."/>
            <person name="Baniya A."/>
            <person name="Schwartz H.T."/>
            <person name="Tan C.-H."/>
            <person name="Antoshechkin I."/>
            <person name="Sternberg P.W."/>
            <person name="Goodrich-Blair H."/>
            <person name="Dillman A.R."/>
        </authorList>
    </citation>
    <scope>NUCLEOTIDE SEQUENCE</scope>
    <source>
        <strain evidence="2">PS9179</strain>
        <tissue evidence="2">Whole animal</tissue>
    </source>
</reference>
<comment type="caution">
    <text evidence="2">The sequence shown here is derived from an EMBL/GenBank/DDBJ whole genome shotgun (WGS) entry which is preliminary data.</text>
</comment>
<evidence type="ECO:0000259" key="1">
    <source>
        <dbReference type="SMART" id="SM00587"/>
    </source>
</evidence>
<dbReference type="InterPro" id="IPR015897">
    <property type="entry name" value="CHK_kinase-like"/>
</dbReference>
<dbReference type="AlphaFoldDB" id="A0AA39IC56"/>
<feature type="domain" description="CHK kinase-like" evidence="1">
    <location>
        <begin position="154"/>
        <end position="342"/>
    </location>
</feature>
<dbReference type="Proteomes" id="UP001175271">
    <property type="component" value="Unassembled WGS sequence"/>
</dbReference>
<dbReference type="InterPro" id="IPR052961">
    <property type="entry name" value="Oxido-Kinase-like_Enzymes"/>
</dbReference>
<name>A0AA39IC56_9BILA</name>